<accession>A0A3P3Y069</accession>
<evidence type="ECO:0000259" key="1">
    <source>
        <dbReference type="Pfam" id="PF25372"/>
    </source>
</evidence>
<dbReference type="Pfam" id="PF25372">
    <property type="entry name" value="DUF7885"/>
    <property type="match status" value="2"/>
</dbReference>
<reference evidence="2 3" key="1">
    <citation type="submission" date="2018-03" db="EMBL/GenBank/DDBJ databases">
        <authorList>
            <person name="Fogelqvist J."/>
        </authorList>
    </citation>
    <scope>NUCLEOTIDE SEQUENCE [LARGE SCALE GENOMIC DNA]</scope>
</reference>
<name>A0A3P3Y069_PLABS</name>
<proteinExistence type="predicted"/>
<protein>
    <recommendedName>
        <fullName evidence="1">F-box/LRR-repeat protein 15-like leucin rich repeat domain-containing protein</fullName>
    </recommendedName>
</protein>
<dbReference type="GO" id="GO:0019005">
    <property type="term" value="C:SCF ubiquitin ligase complex"/>
    <property type="evidence" value="ECO:0007669"/>
    <property type="project" value="TreeGrafter"/>
</dbReference>
<geneLocation type="mitochondrion" evidence="2"/>
<evidence type="ECO:0000313" key="3">
    <source>
        <dbReference type="Proteomes" id="UP000290189"/>
    </source>
</evidence>
<dbReference type="Proteomes" id="UP000290189">
    <property type="component" value="Unassembled WGS sequence"/>
</dbReference>
<dbReference type="AlphaFoldDB" id="A0A3P3Y069"/>
<dbReference type="SUPFAM" id="SSF52047">
    <property type="entry name" value="RNI-like"/>
    <property type="match status" value="2"/>
</dbReference>
<dbReference type="EMBL" id="OVEO01000001">
    <property type="protein sequence ID" value="SPQ93588.1"/>
    <property type="molecule type" value="Genomic_DNA"/>
</dbReference>
<dbReference type="SMART" id="SM00367">
    <property type="entry name" value="LRR_CC"/>
    <property type="match status" value="15"/>
</dbReference>
<gene>
    <name evidence="2" type="ORF">PLBR_LOCUS803</name>
</gene>
<sequence>MEGPDVDASALRLPADERGGDVRRFVVQDRVDLHRAYAGAGPRDVLRLFADQIAMLCQSQAKTRAEMIQIAVDSVRDFAFDDLRAILRDAVGRQVASDFSRCRAAMHNRHVAADLLGHLTVATNDALISALGSWMSARQDPGIIEHARRMLHSNVEKLAGRQRRLALKATESCSLGAPPVDTLGLPDAVWQRVLAFAGYRAVLGSLRRVNRHLFRVVHDDGGWWLAVQDFAVHWFWIPVFEEDLPALFSRLRSLRSAAGFPDPGLLTGQIVSLLSQHCPRLERIEFDMWTCLTDDHVEQLARCCPNLRYASLDGCRQLTDRALVGLARSCPGLSSLSLRWCPRISSSSIVSLTVMQNLRHLGLSNSAGVEADALGESAFVNVLRSCSRLESLDFAGRTRLDDRSLRGLAFSNIERLVLADCPSITEQGLETIARSCPRLLTLDVSRCAIKSFPDDTSVLTKLVTLSMSGCPKIGDAAVHSISRYQALTNVDLSGCALVTDDGIAALARGCRRVRCLSVNGCTLLTDKALQAIASGMPLLEDISFANLRLVGNDGVHALSTNLSYLISLNASGCSRVTDVGLHSLSSSESASRVRHLNLHMLRSITKLSMESLNSLSCLESLNIGGCCAISYEGFMVLCASRFRSRLRELNISKCPAVDDDTVKLVAMCLTSLVELDLSMCSRVTDRSLKSIAAESSSIRRLLLMRCRGISSAGLNAIARSEMQLRFLDVSGCPGVSLNAIQRMQSSCPALRIVCSTSDACPDVSPSRIYRIALERASTR</sequence>
<dbReference type="InterPro" id="IPR032675">
    <property type="entry name" value="LRR_dom_sf"/>
</dbReference>
<dbReference type="PANTHER" id="PTHR13318">
    <property type="entry name" value="PARTNER OF PAIRED, ISOFORM B-RELATED"/>
    <property type="match status" value="1"/>
</dbReference>
<dbReference type="GO" id="GO:0031146">
    <property type="term" value="P:SCF-dependent proteasomal ubiquitin-dependent protein catabolic process"/>
    <property type="evidence" value="ECO:0007669"/>
    <property type="project" value="TreeGrafter"/>
</dbReference>
<organism evidence="2 3">
    <name type="scientific">Plasmodiophora brassicae</name>
    <name type="common">Clubroot disease agent</name>
    <dbReference type="NCBI Taxonomy" id="37360"/>
    <lineage>
        <taxon>Eukaryota</taxon>
        <taxon>Sar</taxon>
        <taxon>Rhizaria</taxon>
        <taxon>Endomyxa</taxon>
        <taxon>Phytomyxea</taxon>
        <taxon>Plasmodiophorida</taxon>
        <taxon>Plasmodiophoridae</taxon>
        <taxon>Plasmodiophora</taxon>
    </lineage>
</organism>
<dbReference type="InterPro" id="IPR057207">
    <property type="entry name" value="FBXL15_LRR"/>
</dbReference>
<evidence type="ECO:0000313" key="2">
    <source>
        <dbReference type="EMBL" id="SPQ93588.1"/>
    </source>
</evidence>
<keyword evidence="2" id="KW-0496">Mitochondrion</keyword>
<dbReference type="Gene3D" id="3.80.10.10">
    <property type="entry name" value="Ribonuclease Inhibitor"/>
    <property type="match status" value="4"/>
</dbReference>
<feature type="domain" description="F-box/LRR-repeat protein 15-like leucin rich repeat" evidence="1">
    <location>
        <begin position="590"/>
        <end position="745"/>
    </location>
</feature>
<dbReference type="InterPro" id="IPR006553">
    <property type="entry name" value="Leu-rich_rpt_Cys-con_subtyp"/>
</dbReference>
<feature type="domain" description="F-box/LRR-repeat protein 15-like leucin rich repeat" evidence="1">
    <location>
        <begin position="456"/>
        <end position="588"/>
    </location>
</feature>